<name>A0A6L8Q969_9ACTN</name>
<dbReference type="AlphaFoldDB" id="A0A6L8Q969"/>
<dbReference type="InterPro" id="IPR050900">
    <property type="entry name" value="Transposase_IS3/IS150/IS904"/>
</dbReference>
<dbReference type="PANTHER" id="PTHR46889">
    <property type="entry name" value="TRANSPOSASE INSF FOR INSERTION SEQUENCE IS3B-RELATED"/>
    <property type="match status" value="1"/>
</dbReference>
<dbReference type="PANTHER" id="PTHR46889:SF4">
    <property type="entry name" value="TRANSPOSASE INSO FOR INSERTION SEQUENCE ELEMENT IS911B-RELATED"/>
    <property type="match status" value="1"/>
</dbReference>
<dbReference type="Proteomes" id="UP000472380">
    <property type="component" value="Unassembled WGS sequence"/>
</dbReference>
<evidence type="ECO:0000313" key="2">
    <source>
        <dbReference type="EMBL" id="MZG29134.1"/>
    </source>
</evidence>
<evidence type="ECO:0000313" key="3">
    <source>
        <dbReference type="Proteomes" id="UP000472380"/>
    </source>
</evidence>
<dbReference type="InterPro" id="IPR001584">
    <property type="entry name" value="Integrase_cat-core"/>
</dbReference>
<accession>A0A6L8Q969</accession>
<evidence type="ECO:0000259" key="1">
    <source>
        <dbReference type="PROSITE" id="PS50994"/>
    </source>
</evidence>
<dbReference type="InterPro" id="IPR012337">
    <property type="entry name" value="RNaseH-like_sf"/>
</dbReference>
<protein>
    <submittedName>
        <fullName evidence="2">Transposase family protein</fullName>
    </submittedName>
</protein>
<sequence>MAEEGLRARAPRAARYSSYAGEEGRAAAPNLLLVDAGRDLHDFSAAAPGEVLVTDITEFRLPDDPRKVYLSPAVDLFDGDVAAFSVGTSPSKALVAEMLAGAVAAAGGGFTLHSDRGWHYRTPDWVRACGEAGVERSMSRKGHSPDNA</sequence>
<feature type="non-terminal residue" evidence="2">
    <location>
        <position position="148"/>
    </location>
</feature>
<dbReference type="InterPro" id="IPR036397">
    <property type="entry name" value="RNaseH_sf"/>
</dbReference>
<dbReference type="GO" id="GO:0015074">
    <property type="term" value="P:DNA integration"/>
    <property type="evidence" value="ECO:0007669"/>
    <property type="project" value="InterPro"/>
</dbReference>
<organism evidence="2 3">
    <name type="scientific">Adlercreutzia equolifaciens</name>
    <dbReference type="NCBI Taxonomy" id="446660"/>
    <lineage>
        <taxon>Bacteria</taxon>
        <taxon>Bacillati</taxon>
        <taxon>Actinomycetota</taxon>
        <taxon>Coriobacteriia</taxon>
        <taxon>Eggerthellales</taxon>
        <taxon>Eggerthellaceae</taxon>
        <taxon>Adlercreutzia</taxon>
    </lineage>
</organism>
<proteinExistence type="predicted"/>
<dbReference type="EMBL" id="VJNE01000065">
    <property type="protein sequence ID" value="MZG29134.1"/>
    <property type="molecule type" value="Genomic_DNA"/>
</dbReference>
<reference evidence="2 3" key="1">
    <citation type="submission" date="2019-07" db="EMBL/GenBank/DDBJ databases">
        <title>Draft genome sequence of Adlercreutzia equolifaciens IPLA 37004, a human intestinal strain that does not produces equol from daidzein.</title>
        <authorList>
            <person name="Vazquez L."/>
            <person name="Florez A.B."/>
            <person name="Mayo B."/>
        </authorList>
    </citation>
    <scope>NUCLEOTIDE SEQUENCE [LARGE SCALE GENOMIC DNA]</scope>
    <source>
        <strain evidence="2 3">IPLA 37004</strain>
    </source>
</reference>
<feature type="domain" description="Integrase catalytic" evidence="1">
    <location>
        <begin position="44"/>
        <end position="148"/>
    </location>
</feature>
<comment type="caution">
    <text evidence="2">The sequence shown here is derived from an EMBL/GenBank/DDBJ whole genome shotgun (WGS) entry which is preliminary data.</text>
</comment>
<dbReference type="RefSeq" id="WP_161128479.1">
    <property type="nucleotide sequence ID" value="NZ_VJNE01000065.1"/>
</dbReference>
<dbReference type="SUPFAM" id="SSF53098">
    <property type="entry name" value="Ribonuclease H-like"/>
    <property type="match status" value="1"/>
</dbReference>
<dbReference type="PROSITE" id="PS50994">
    <property type="entry name" value="INTEGRASE"/>
    <property type="match status" value="1"/>
</dbReference>
<dbReference type="GO" id="GO:0003676">
    <property type="term" value="F:nucleic acid binding"/>
    <property type="evidence" value="ECO:0007669"/>
    <property type="project" value="InterPro"/>
</dbReference>
<dbReference type="Pfam" id="PF00665">
    <property type="entry name" value="rve"/>
    <property type="match status" value="1"/>
</dbReference>
<dbReference type="Gene3D" id="3.30.420.10">
    <property type="entry name" value="Ribonuclease H-like superfamily/Ribonuclease H"/>
    <property type="match status" value="1"/>
</dbReference>
<gene>
    <name evidence="2" type="ORF">FM068_11240</name>
</gene>